<protein>
    <submittedName>
        <fullName evidence="2">Uncharacterized protein</fullName>
    </submittedName>
</protein>
<dbReference type="EMBL" id="JAUGQQ010000004">
    <property type="protein sequence ID" value="MDN3724319.1"/>
    <property type="molecule type" value="Genomic_DNA"/>
</dbReference>
<feature type="chain" id="PRO_5045410140" evidence="1">
    <location>
        <begin position="20"/>
        <end position="263"/>
    </location>
</feature>
<dbReference type="Proteomes" id="UP001244787">
    <property type="component" value="Unassembled WGS sequence"/>
</dbReference>
<keyword evidence="1" id="KW-0732">Signal</keyword>
<reference evidence="2 3" key="1">
    <citation type="submission" date="2023-06" db="EMBL/GenBank/DDBJ databases">
        <authorList>
            <person name="Ye Y.-Q."/>
            <person name="Du Z.-J."/>
        </authorList>
    </citation>
    <scope>NUCLEOTIDE SEQUENCE [LARGE SCALE GENOMIC DNA]</scope>
    <source>
        <strain evidence="2 3">SDUM287046</strain>
    </source>
</reference>
<evidence type="ECO:0000313" key="2">
    <source>
        <dbReference type="EMBL" id="MDN3724319.1"/>
    </source>
</evidence>
<keyword evidence="3" id="KW-1185">Reference proteome</keyword>
<sequence>MIRYFLISVALLFSSNIISQNSNLSDYSYVVVPEQYDFLKGRDQFQINSMTHFYLEKYGFNAFMADQAPNANRCDGLFANVEKISTIFGTKLQVVLKDCNDKEIYRSQEGKSKFKEFDKSYQDALRKAFISLKAMNVDQKEVVLLANNFAKPESEKEVQQQSSGASKPIILPKNESLLPDAKFSNYSSAGKTYLLRKTAEGYSLYEESVAAADGLVLVGKIIVMEKVVKFMDVSGNVANATFDASGNLVITANGSSTTYQIED</sequence>
<evidence type="ECO:0000313" key="3">
    <source>
        <dbReference type="Proteomes" id="UP001244787"/>
    </source>
</evidence>
<accession>A0ABT8DHU5</accession>
<name>A0ABT8DHU5_9FLAO</name>
<gene>
    <name evidence="2" type="ORF">QRD02_07980</name>
</gene>
<comment type="caution">
    <text evidence="2">The sequence shown here is derived from an EMBL/GenBank/DDBJ whole genome shotgun (WGS) entry which is preliminary data.</text>
</comment>
<organism evidence="2 3">
    <name type="scientific">Aequorivita aurantiaca</name>
    <dbReference type="NCBI Taxonomy" id="3053356"/>
    <lineage>
        <taxon>Bacteria</taxon>
        <taxon>Pseudomonadati</taxon>
        <taxon>Bacteroidota</taxon>
        <taxon>Flavobacteriia</taxon>
        <taxon>Flavobacteriales</taxon>
        <taxon>Flavobacteriaceae</taxon>
        <taxon>Aequorivita</taxon>
    </lineage>
</organism>
<feature type="signal peptide" evidence="1">
    <location>
        <begin position="1"/>
        <end position="19"/>
    </location>
</feature>
<dbReference type="RefSeq" id="WP_290254406.1">
    <property type="nucleotide sequence ID" value="NZ_JAUGQQ010000004.1"/>
</dbReference>
<evidence type="ECO:0000256" key="1">
    <source>
        <dbReference type="SAM" id="SignalP"/>
    </source>
</evidence>
<proteinExistence type="predicted"/>